<protein>
    <submittedName>
        <fullName evidence="2">Uncharacterized protein</fullName>
    </submittedName>
</protein>
<dbReference type="EMBL" id="AP018553">
    <property type="protein sequence ID" value="BBD73524.1"/>
    <property type="molecule type" value="Genomic_DNA"/>
</dbReference>
<dbReference type="Proteomes" id="UP000276741">
    <property type="component" value="Chromosome"/>
</dbReference>
<dbReference type="AlphaFoldDB" id="A0A348B5S2"/>
<evidence type="ECO:0000313" key="3">
    <source>
        <dbReference type="EMBL" id="GGT92543.1"/>
    </source>
</evidence>
<reference evidence="2" key="3">
    <citation type="journal article" date="2019" name="BMC Res. Notes">
        <title>Complete genome sequence of the Sulfodiicoccus acidiphilus strain HS-1T, the first crenarchaeon that lacks polB3, isolated from an acidic hot spring in Ohwaku-dani, Hakone, Japan.</title>
        <authorList>
            <person name="Sakai H.D."/>
            <person name="Kurosawa N."/>
        </authorList>
    </citation>
    <scope>NUCLEOTIDE SEQUENCE</scope>
    <source>
        <strain evidence="2">HS-1</strain>
    </source>
</reference>
<accession>A0A348B5S2</accession>
<dbReference type="KEGG" id="sacd:HS1genome_1913"/>
<name>A0A348B5S2_9CREN</name>
<evidence type="ECO:0000256" key="1">
    <source>
        <dbReference type="SAM" id="MobiDB-lite"/>
    </source>
</evidence>
<proteinExistence type="predicted"/>
<organism evidence="2 4">
    <name type="scientific">Sulfodiicoccus acidiphilus</name>
    <dbReference type="NCBI Taxonomy" id="1670455"/>
    <lineage>
        <taxon>Archaea</taxon>
        <taxon>Thermoproteota</taxon>
        <taxon>Thermoprotei</taxon>
        <taxon>Sulfolobales</taxon>
        <taxon>Sulfolobaceae</taxon>
        <taxon>Sulfodiicoccus</taxon>
    </lineage>
</organism>
<keyword evidence="4" id="KW-1185">Reference proteome</keyword>
<dbReference type="EMBL" id="BMQS01000006">
    <property type="protein sequence ID" value="GGT92543.1"/>
    <property type="molecule type" value="Genomic_DNA"/>
</dbReference>
<reference evidence="3" key="4">
    <citation type="submission" date="2020-09" db="EMBL/GenBank/DDBJ databases">
        <authorList>
            <person name="Sun Q."/>
            <person name="Ohkuma M."/>
        </authorList>
    </citation>
    <scope>NUCLEOTIDE SEQUENCE</scope>
    <source>
        <strain evidence="3">JCM 31740</strain>
    </source>
</reference>
<feature type="region of interest" description="Disordered" evidence="1">
    <location>
        <begin position="31"/>
        <end position="53"/>
    </location>
</feature>
<evidence type="ECO:0000313" key="4">
    <source>
        <dbReference type="Proteomes" id="UP000276741"/>
    </source>
</evidence>
<reference evidence="4" key="2">
    <citation type="submission" date="2018-04" db="EMBL/GenBank/DDBJ databases">
        <title>Complete genome sequence of Sulfodiicoccus acidiphilus strain HS-1.</title>
        <authorList>
            <person name="Sakai H.D."/>
            <person name="Kurosawa N."/>
        </authorList>
    </citation>
    <scope>NUCLEOTIDE SEQUENCE [LARGE SCALE GENOMIC DNA]</scope>
    <source>
        <strain evidence="4">HS-1</strain>
    </source>
</reference>
<sequence length="53" mass="5746">MTESTDSSVASEGLSLGRLEFEANMIRVNPSAGVPLDEEENVPKIENEMVPPE</sequence>
<gene>
    <name evidence="3" type="ORF">GCM10007116_07870</name>
    <name evidence="2" type="ORF">HS1genome_1913</name>
</gene>
<evidence type="ECO:0000313" key="2">
    <source>
        <dbReference type="EMBL" id="BBD73524.1"/>
    </source>
</evidence>
<reference evidence="3" key="1">
    <citation type="journal article" date="2014" name="Int. J. Syst. Evol. Microbiol.">
        <title>Complete genome sequence of Corynebacterium casei LMG S-19264T (=DSM 44701T), isolated from a smear-ripened cheese.</title>
        <authorList>
            <consortium name="US DOE Joint Genome Institute (JGI-PGF)"/>
            <person name="Walter F."/>
            <person name="Albersmeier A."/>
            <person name="Kalinowski J."/>
            <person name="Ruckert C."/>
        </authorList>
    </citation>
    <scope>NUCLEOTIDE SEQUENCE</scope>
    <source>
        <strain evidence="3">JCM 31740</strain>
    </source>
</reference>
<dbReference type="Proteomes" id="UP000616143">
    <property type="component" value="Unassembled WGS sequence"/>
</dbReference>